<name>M4GKW8_CALSI</name>
<keyword evidence="3" id="KW-1015">Disulfide bond</keyword>
<dbReference type="InterPro" id="IPR050733">
    <property type="entry name" value="Vitellogenin/Apolipophorin"/>
</dbReference>
<organism evidence="9">
    <name type="scientific">Callinectes sapidus</name>
    <name type="common">Blue crab</name>
    <dbReference type="NCBI Taxonomy" id="6763"/>
    <lineage>
        <taxon>Eukaryota</taxon>
        <taxon>Metazoa</taxon>
        <taxon>Ecdysozoa</taxon>
        <taxon>Arthropoda</taxon>
        <taxon>Crustacea</taxon>
        <taxon>Multicrustacea</taxon>
        <taxon>Malacostraca</taxon>
        <taxon>Eumalacostraca</taxon>
        <taxon>Eucarida</taxon>
        <taxon>Decapoda</taxon>
        <taxon>Pleocyemata</taxon>
        <taxon>Brachyura</taxon>
        <taxon>Eubrachyura</taxon>
        <taxon>Portunoidea</taxon>
        <taxon>Portunidae</taxon>
        <taxon>Portuninae</taxon>
        <taxon>Callinectes</taxon>
    </lineage>
</organism>
<keyword evidence="1 6" id="KW-0732">Signal</keyword>
<evidence type="ECO:0000259" key="8">
    <source>
        <dbReference type="PROSITE" id="PS51233"/>
    </source>
</evidence>
<accession>M4GKW8</accession>
<keyword evidence="2" id="KW-0758">Storage protein</keyword>
<dbReference type="Gene3D" id="2.20.50.20">
    <property type="entry name" value="Lipovitellin. Chain A, domain 3"/>
    <property type="match status" value="1"/>
</dbReference>
<feature type="domain" description="VWFD" evidence="8">
    <location>
        <begin position="2329"/>
        <end position="2492"/>
    </location>
</feature>
<dbReference type="EMBL" id="JF719908">
    <property type="protein sequence ID" value="AEI59132.1"/>
    <property type="molecule type" value="mRNA"/>
</dbReference>
<dbReference type="InterPro" id="IPR015817">
    <property type="entry name" value="Vitellinogen_open_b-sht_sub1"/>
</dbReference>
<dbReference type="PROSITE" id="PS51211">
    <property type="entry name" value="VITELLOGENIN"/>
    <property type="match status" value="1"/>
</dbReference>
<dbReference type="PANTHER" id="PTHR23345:SF15">
    <property type="entry name" value="VITELLOGENIN 1-RELATED"/>
    <property type="match status" value="1"/>
</dbReference>
<evidence type="ECO:0000256" key="5">
    <source>
        <dbReference type="PROSITE-ProRule" id="PRU00557"/>
    </source>
</evidence>
<dbReference type="Gene3D" id="2.20.80.10">
    <property type="entry name" value="Lipovitellin-phosvitin complex, chain A, domain 4"/>
    <property type="match status" value="1"/>
</dbReference>
<evidence type="ECO:0000256" key="1">
    <source>
        <dbReference type="ARBA" id="ARBA00022729"/>
    </source>
</evidence>
<dbReference type="GO" id="GO:0045735">
    <property type="term" value="F:nutrient reservoir activity"/>
    <property type="evidence" value="ECO:0007669"/>
    <property type="project" value="UniProtKB-KW"/>
</dbReference>
<dbReference type="SMART" id="SM00216">
    <property type="entry name" value="VWD"/>
    <property type="match status" value="1"/>
</dbReference>
<dbReference type="InterPro" id="IPR015255">
    <property type="entry name" value="Vitellinogen_open_b-sht"/>
</dbReference>
<dbReference type="PANTHER" id="PTHR23345">
    <property type="entry name" value="VITELLOGENIN-RELATED"/>
    <property type="match status" value="1"/>
</dbReference>
<sequence length="2564" mass="288098">MTTHTVLLLLALAAAAAAAPYGGTTQRCSTECPLAAAKLSFIPGKTYSYEYTGKSTVQLKGVEGGQVETKWEKQVLLTVLGPCDIAVSFKGSKVDGKTGLPGSDKLERYPLVVAMTDGRVQRVCSHPDDDPWAINMKKGVVSTLQISLPSLSISNSGLNFTETDVLGTCPTYYEVQAEGAKVLVKKEKNHRLCREHYPTPDEINLPHLKGPLPIQESRSVCRQEIDSGIISSVVCEDKKVIKPSYGIYKYVEAKQESTMKLTSSDVSAPDTISRIGQSELEPRSLRYDYETAKKDPTLVPQLEQTLRYLCEITRDGVEADTAAQLNKAVHLMRLIPEQGFNDIYTKVRSKQICPQHSRLESMFMDAIAFVHEPESVPVMVKELVEGRATGTLAALYSAAFYLVPRPDVTAIRALEPLFKSSAKLSSAKLAAASMVNTYCRHKPHCYDESPVRNLALALKQKIEEDLSSSSSEDTQEQALSALKSLGNMGVMTPEVVDKVILYMENENKKVSIRVAAAQAFRLTKCQRQVTQKLVQYALRPEENTEVRIAAYLAAVRCAKYEDLEEIVTKISYEENTQVRGFILSHLINLQQSDAPEKQTLRYMLTNIVVPQDFEADIRKYSQNLDLSYFSESLGLGAEVESNLIYVPGSMIPRSLGVNLTAALDGTGIPINLGEVGARLEGLEPIIAQILGPASYLKTSSYSKMFNDLVSFIQKNWSTIKQELEVAIRERRSVDYAALESIISKLYGPQYGEFQADFFARFLGQEINYASLSEHLQDINIHHLVEASVRYLMQKLNTLKSMNLDIVRAAQLGVDYSLPTIQGTPLKMTLETIAVGGIKMETNLNGLFSGQGGSGSKLKILPSFSVETHGIIGYDAYIYKSGLKMNTTVSSSNGVAIKIGGQSSQDIQIEVDIPNKMEIIRVQSETFLMKQMRNQPEIKVLPPSMQDIRFHRNACFTTLESLLGIKMCYDINVPDIFRANALPLGSPALVILSLNKTESTITGYKIAVNADAQTQDKKYAAKVSVVGSSSPKEANVEVNLKKDSESYIAEVKLVSPVTHGKAKISLINRPEQKTFQTEVSFTNNGMEFVKVIRVEIKKTHTSNGMKYEMDVYWSPTSSTSQESKIFTGLLKLDYMMPNMMMEISAETKNNLMQYIPFSINTVVMCKYYNGVPIPVQLRHLELMVGIDGWMMKIFVRSSGELSQGSNYSSGLQLLHNTEMFIELQADLRLQWTSAVNFMEQLSVDAKIGQTQYKMEQKIMWQETRKAISMQVTRATDNLKLLEIDAKKDLHEMKFIFWVQLPEYIGTIKVSASIEQQGQDYNAEAIIMHRQQTLVQLQGPVTYVNSPTLTKVGANIKINNFYQFVSSFEFEEGKQSALMEIKKGEEMLLSVKSDLKTPSPQGSSLQAKLNIPILLDGETEVSITENVIHITTNTLLLPQSPFPRRIKAFLDVNWTQKQGQMMVLWNADKDASQKIALDVTIVPESGRPAEATLHTKLMLLNKAYNSNMKVVVPFLLHQYGERNSIHMEVETPEQKKWMLEVAVQKQESSTANVEVTFKSINNNNYQLTSELQWRRLDTPFGFEAQTRTTFISPQNKRSQFILHAKNHISTQQRIIYLAMEASTPSMQPPLKVNFSLENKDYSYVTKVESEMGSPKTLFVWQLETYPEGGVQHLKNAIDLTAIQIVLKSVSTMVGLRGSSPLVTSAYQNRKTYSYSYTHSPSGTHSFLIEHPSRTVEAQATYSPSKVGFKLYPNRGESEAKYEVSGEYIDNLWGGKSALHGQMSHPILSRDMTVAMEYTRSSSGQQGTFELDVFPDTADKITGSLTSVLRANNTIVIEANLSTRVLQVKPRVIMEVSWAAHTAAFNFTFQETPSSPESLKVYAKYDRISRKYAAVTFQLAGEGRPTMDVSGVIEPRYGPHCDGFALLANTRTSLLRNFAVNSTVCKPVFLEMVIKKENSEKIYKAALGLQLPYKARISLSESDKFQTWDKYISLINIGLATPYRIKIDTEFRENEMAQLRDLVVNDVYRVTEAFFMWTDRVYNEIKRQASQAGVPFPAPEIRHLLQEIQEDILDIYSDLIHDIWSVWDAWMEILYSPSVTFITKSIFQSLESMAHMQREWAVAMVEQLKEHWRPAINKISEAMKEIAQWMQTGEEPEMVRRLVEEVERSAIYHVLKTHIIEPIKETYPQQYQATMEVVAKVIATFRRDLIMMQQKVLASPTLHRLIRRIADLSQDNTLRQTLEWWESQVMQSIIIMAPEPGVYHVGIQIPLYRPIYSLSQVVNMTMQSPLTITEKILLSAEAFNPIPVSKVLETYNRWVPRNLSALPVSFNQSALVVGDTEILTFDGVLLRMPRSSCKVLLASVSDVVSIYMSHPQPSQAPEITLKAGSTKAIIKPNMEVDVNGQQVHGRQTVGDVVIEVNPHYVTLVSPMLGVQLMKEERVVMVNASTWVFNHTRGILGLYDNERANDRMMSNGRNASSLHDLVNSWQENPSCPTPSITPVDPTHVPLKESVLCDFLFFQMKPCMPVVSPKPFIQNCRIHPRPFEAARSYQSFCRMQGVMFPLSAF</sequence>
<dbReference type="SUPFAM" id="SSF48431">
    <property type="entry name" value="Lipovitellin-phosvitin complex, superhelical domain"/>
    <property type="match status" value="1"/>
</dbReference>
<evidence type="ECO:0000259" key="7">
    <source>
        <dbReference type="PROSITE" id="PS51211"/>
    </source>
</evidence>
<evidence type="ECO:0000256" key="6">
    <source>
        <dbReference type="SAM" id="SignalP"/>
    </source>
</evidence>
<dbReference type="InterPro" id="IPR015816">
    <property type="entry name" value="Vitellinogen_b-sht_N"/>
</dbReference>
<dbReference type="SMART" id="SM01169">
    <property type="entry name" value="DUF1943"/>
    <property type="match status" value="1"/>
</dbReference>
<keyword evidence="4" id="KW-0325">Glycoprotein</keyword>
<dbReference type="Gene3D" id="2.30.230.10">
    <property type="entry name" value="Lipovitellin, beta-sheet shell regions, chain A"/>
    <property type="match status" value="1"/>
</dbReference>
<evidence type="ECO:0000256" key="4">
    <source>
        <dbReference type="ARBA" id="ARBA00023180"/>
    </source>
</evidence>
<feature type="signal peptide" evidence="6">
    <location>
        <begin position="1"/>
        <end position="18"/>
    </location>
</feature>
<dbReference type="Pfam" id="PF00094">
    <property type="entry name" value="VWD"/>
    <property type="match status" value="1"/>
</dbReference>
<comment type="caution">
    <text evidence="5">Lacks conserved residue(s) required for the propagation of feature annotation.</text>
</comment>
<dbReference type="SMART" id="SM00638">
    <property type="entry name" value="LPD_N"/>
    <property type="match status" value="1"/>
</dbReference>
<dbReference type="PROSITE" id="PS51233">
    <property type="entry name" value="VWFD"/>
    <property type="match status" value="1"/>
</dbReference>
<proteinExistence type="evidence at transcript level"/>
<dbReference type="InterPro" id="IPR011030">
    <property type="entry name" value="Lipovitellin_superhlx_dom"/>
</dbReference>
<dbReference type="Pfam" id="PF01347">
    <property type="entry name" value="Vitellogenin_N"/>
    <property type="match status" value="1"/>
</dbReference>
<dbReference type="InterPro" id="IPR001747">
    <property type="entry name" value="Vitellogenin_N"/>
</dbReference>
<dbReference type="SUPFAM" id="SSF56968">
    <property type="entry name" value="Lipovitellin-phosvitin complex, beta-sheet shell regions"/>
    <property type="match status" value="2"/>
</dbReference>
<evidence type="ECO:0000256" key="2">
    <source>
        <dbReference type="ARBA" id="ARBA00022761"/>
    </source>
</evidence>
<evidence type="ECO:0000313" key="9">
    <source>
        <dbReference type="EMBL" id="AEI59132.1"/>
    </source>
</evidence>
<dbReference type="GO" id="GO:0005319">
    <property type="term" value="F:lipid transporter activity"/>
    <property type="evidence" value="ECO:0007669"/>
    <property type="project" value="InterPro"/>
</dbReference>
<feature type="domain" description="Vitellogenin" evidence="7">
    <location>
        <begin position="41"/>
        <end position="655"/>
    </location>
</feature>
<dbReference type="InterPro" id="IPR001846">
    <property type="entry name" value="VWF_type-D"/>
</dbReference>
<protein>
    <submittedName>
        <fullName evidence="9">Vitellin</fullName>
    </submittedName>
</protein>
<dbReference type="Gene3D" id="1.25.10.20">
    <property type="entry name" value="Vitellinogen, superhelical"/>
    <property type="match status" value="1"/>
</dbReference>
<dbReference type="SMR" id="M4GKW8"/>
<dbReference type="InterPro" id="IPR015819">
    <property type="entry name" value="Lipid_transp_b-sht_shell"/>
</dbReference>
<reference evidence="9" key="1">
    <citation type="journal article" date="2015" name="Comp. Biochem. Physiol., Part A Mol. Integr. Physiol.">
        <title>Seasonal variations in reproductive activity of the blue crab, Callinectes sapidus: Vitellogenin expression and levels of vitellogenin in the hemolymph during ovarian development.</title>
        <authorList>
            <person name="Thongda W."/>
            <person name="Chung J.S."/>
            <person name="Tsutsui N."/>
            <person name="Zmora N."/>
            <person name="Katenta A."/>
        </authorList>
    </citation>
    <scope>NUCLEOTIDE SEQUENCE</scope>
    <source>
        <tissue evidence="9">Ovary</tissue>
    </source>
</reference>
<evidence type="ECO:0000256" key="3">
    <source>
        <dbReference type="ARBA" id="ARBA00023157"/>
    </source>
</evidence>
<feature type="chain" id="PRO_5004053342" evidence="6">
    <location>
        <begin position="19"/>
        <end position="2564"/>
    </location>
</feature>
<dbReference type="Pfam" id="PF09172">
    <property type="entry name" value="Vit_open_b-sht"/>
    <property type="match status" value="1"/>
</dbReference>